<feature type="transmembrane region" description="Helical" evidence="1">
    <location>
        <begin position="77"/>
        <end position="97"/>
    </location>
</feature>
<dbReference type="STRING" id="1122938.SAMN05660772_01090"/>
<protein>
    <submittedName>
        <fullName evidence="2">Uncharacterized protein</fullName>
    </submittedName>
</protein>
<keyword evidence="1" id="KW-0472">Membrane</keyword>
<dbReference type="AlphaFoldDB" id="A0A1W1V3W7"/>
<accession>A0A1W1V3W7</accession>
<keyword evidence="1" id="KW-0812">Transmembrane</keyword>
<reference evidence="3" key="1">
    <citation type="submission" date="2017-04" db="EMBL/GenBank/DDBJ databases">
        <authorList>
            <person name="Varghese N."/>
            <person name="Submissions S."/>
        </authorList>
    </citation>
    <scope>NUCLEOTIDE SEQUENCE [LARGE SCALE GENOMIC DNA]</scope>
    <source>
        <strain evidence="3">DSM 23072</strain>
    </source>
</reference>
<feature type="transmembrane region" description="Helical" evidence="1">
    <location>
        <begin position="159"/>
        <end position="177"/>
    </location>
</feature>
<evidence type="ECO:0000256" key="1">
    <source>
        <dbReference type="SAM" id="Phobius"/>
    </source>
</evidence>
<dbReference type="EMBL" id="FWWV01000046">
    <property type="protein sequence ID" value="SMB88107.1"/>
    <property type="molecule type" value="Genomic_DNA"/>
</dbReference>
<feature type="transmembrane region" description="Helical" evidence="1">
    <location>
        <begin position="12"/>
        <end position="36"/>
    </location>
</feature>
<gene>
    <name evidence="2" type="ORF">SAMN05660772_01090</name>
</gene>
<feature type="transmembrane region" description="Helical" evidence="1">
    <location>
        <begin position="43"/>
        <end position="65"/>
    </location>
</feature>
<keyword evidence="1" id="KW-1133">Transmembrane helix</keyword>
<proteinExistence type="predicted"/>
<dbReference type="Proteomes" id="UP000192408">
    <property type="component" value="Unassembled WGS sequence"/>
</dbReference>
<evidence type="ECO:0000313" key="3">
    <source>
        <dbReference type="Proteomes" id="UP000192408"/>
    </source>
</evidence>
<keyword evidence="3" id="KW-1185">Reference proteome</keyword>
<evidence type="ECO:0000313" key="2">
    <source>
        <dbReference type="EMBL" id="SMB88107.1"/>
    </source>
</evidence>
<organism evidence="2 3">
    <name type="scientific">Pasteurella testudinis DSM 23072</name>
    <dbReference type="NCBI Taxonomy" id="1122938"/>
    <lineage>
        <taxon>Bacteria</taxon>
        <taxon>Pseudomonadati</taxon>
        <taxon>Pseudomonadota</taxon>
        <taxon>Gammaproteobacteria</taxon>
        <taxon>Pasteurellales</taxon>
        <taxon>Pasteurellaceae</taxon>
        <taxon>Pasteurella</taxon>
    </lineage>
</organism>
<name>A0A1W1V3W7_9PAST</name>
<feature type="transmembrane region" description="Helical" evidence="1">
    <location>
        <begin position="134"/>
        <end position="152"/>
    </location>
</feature>
<feature type="transmembrane region" description="Helical" evidence="1">
    <location>
        <begin position="109"/>
        <end position="128"/>
    </location>
</feature>
<sequence length="225" mass="26014">MTLLLSIINLFSTYYLLLINIGILICLILLCLFCYFHYKKEQYFLWCGLSAIFWIVFISATPIYAEQLFYNDTPLSNLNQIILTAFIIFFNLFNLTFSAQPFIKAEQSAVYVINLLILLLWLIPYFSLSLLFGFAAYMAVLLMLNHIMNMLICKSSHSLRLALLLMLGLTLGLIEFFKYLGLIYYQTSLILPISLLFSLGLSVMMLVDLRQARKSAINAHWQAHR</sequence>
<feature type="transmembrane region" description="Helical" evidence="1">
    <location>
        <begin position="183"/>
        <end position="207"/>
    </location>
</feature>